<reference evidence="2" key="1">
    <citation type="submission" date="2014-01" db="EMBL/GenBank/DDBJ databases">
        <title>The Genome Sequence of Anopheles melas CM1001059_A (V2).</title>
        <authorList>
            <consortium name="The Broad Institute Genomics Platform"/>
            <person name="Neafsey D.E."/>
            <person name="Besansky N."/>
            <person name="Howell P."/>
            <person name="Walton C."/>
            <person name="Young S.K."/>
            <person name="Zeng Q."/>
            <person name="Gargeya S."/>
            <person name="Fitzgerald M."/>
            <person name="Haas B."/>
            <person name="Abouelleil A."/>
            <person name="Allen A.W."/>
            <person name="Alvarado L."/>
            <person name="Arachchi H.M."/>
            <person name="Berlin A.M."/>
            <person name="Chapman S.B."/>
            <person name="Gainer-Dewar J."/>
            <person name="Goldberg J."/>
            <person name="Griggs A."/>
            <person name="Gujja S."/>
            <person name="Hansen M."/>
            <person name="Howarth C."/>
            <person name="Imamovic A."/>
            <person name="Ireland A."/>
            <person name="Larimer J."/>
            <person name="McCowan C."/>
            <person name="Murphy C."/>
            <person name="Pearson M."/>
            <person name="Poon T.W."/>
            <person name="Priest M."/>
            <person name="Roberts A."/>
            <person name="Saif S."/>
            <person name="Shea T."/>
            <person name="Sisk P."/>
            <person name="Sykes S."/>
            <person name="Wortman J."/>
            <person name="Nusbaum C."/>
            <person name="Birren B."/>
        </authorList>
    </citation>
    <scope>NUCLEOTIDE SEQUENCE [LARGE SCALE GENOMIC DNA]</scope>
    <source>
        <strain evidence="2">CM1001059</strain>
    </source>
</reference>
<organism evidence="1 2">
    <name type="scientific">Anopheles melas</name>
    <dbReference type="NCBI Taxonomy" id="34690"/>
    <lineage>
        <taxon>Eukaryota</taxon>
        <taxon>Metazoa</taxon>
        <taxon>Ecdysozoa</taxon>
        <taxon>Arthropoda</taxon>
        <taxon>Hexapoda</taxon>
        <taxon>Insecta</taxon>
        <taxon>Pterygota</taxon>
        <taxon>Neoptera</taxon>
        <taxon>Endopterygota</taxon>
        <taxon>Diptera</taxon>
        <taxon>Nematocera</taxon>
        <taxon>Culicoidea</taxon>
        <taxon>Culicidae</taxon>
        <taxon>Anophelinae</taxon>
        <taxon>Anopheles</taxon>
    </lineage>
</organism>
<evidence type="ECO:0000313" key="1">
    <source>
        <dbReference type="EnsemblMetazoa" id="AMEC020061-PA"/>
    </source>
</evidence>
<dbReference type="EnsemblMetazoa" id="AMEC020061-RA">
    <property type="protein sequence ID" value="AMEC020061-PA"/>
    <property type="gene ID" value="AMEC020061"/>
</dbReference>
<keyword evidence="2" id="KW-1185">Reference proteome</keyword>
<proteinExistence type="predicted"/>
<dbReference type="Proteomes" id="UP000075902">
    <property type="component" value="Unassembled WGS sequence"/>
</dbReference>
<reference evidence="1" key="2">
    <citation type="submission" date="2020-05" db="UniProtKB">
        <authorList>
            <consortium name="EnsemblMetazoa"/>
        </authorList>
    </citation>
    <scope>IDENTIFICATION</scope>
    <source>
        <strain evidence="1">CM1001059</strain>
    </source>
</reference>
<evidence type="ECO:0000313" key="2">
    <source>
        <dbReference type="Proteomes" id="UP000075902"/>
    </source>
</evidence>
<accession>A0A182UGN3</accession>
<dbReference type="VEuPathDB" id="VectorBase:AMEC020061"/>
<sequence length="365" mass="42912">MKWPFHDDAQDLCKDSERINNLIIISIHLQTPGTYLGKDFNNITPGRVRQEVVHDRQPIVDRRIVPERIDQVRLRYRDRDEIERGRIVANVVGREARHQLRNRRTGKRCAHDMARRFVRQSHIEQVHEQVRLEHQHVVVAVQRKRGLHQLRLLPRYARHDAVYDAPVMQDRYRVRKVYVEDGLRSGPTVRRWCLLLPLLHRLVQVVVADEQHPRLVAHDDEIERRVVYAQRHGIVLVDVLTAGGRNFRQIQRNVQHRFGGQIVVKLKRGQSRLQPFGRFALLARCIVLLLEDGACRRFEMNHVLVVYQEQKFVLIVLLEGGQLAPEERCHHLPVALDLEQQMGLCRVLLGAHLHQIRARFRKPVP</sequence>
<name>A0A182UGN3_9DIPT</name>
<protein>
    <submittedName>
        <fullName evidence="1">Uncharacterized protein</fullName>
    </submittedName>
</protein>
<dbReference type="AlphaFoldDB" id="A0A182UGN3"/>